<evidence type="ECO:0000256" key="4">
    <source>
        <dbReference type="ARBA" id="ARBA00022692"/>
    </source>
</evidence>
<sequence length="429" mass="48079">MGDYMLKTMGACFSFLLVVYGMIKLVNEIWWRPKRMEKMLRKKGIKGSSYGVINGDISVMNEFDRVASSKAIALNHQIVTRVFPFYNNMIQQYGEVSLSWFGKIPRLIIGDNKLVRSILLNKNGHIRKPPRSPLVKLLGIGLTSLEGDIWTQRRKAVSPAFLHDELKALVPSTFGYSCSARIDRWLKLVEEKGSCEVDANLEFDVLTGDVIARGAFGSSYQEGKKIFDLLYEIRLLVNEANNSIYIPGFRLGRPKSMTNLMRNPLSSIKKPKSLSDLETASNLVCFLNPAPLVALGELSNPYLAKLCNALSPFSHKPPAFCLGTSDYVGSPETHRKYILYIFAICGDLSQRDRFTMVNQDEEGVAYTDHSGDGQRRDRQPECRQEELGLNATANDITGNNLIPKRTTSSPRCKCGFGRSPKRTTSSPRC</sequence>
<evidence type="ECO:0000313" key="13">
    <source>
        <dbReference type="Proteomes" id="UP001341840"/>
    </source>
</evidence>
<comment type="subcellular location">
    <subcellularLocation>
        <location evidence="1">Membrane</location>
        <topology evidence="1">Single-pass membrane protein</topology>
    </subcellularLocation>
</comment>
<evidence type="ECO:0008006" key="14">
    <source>
        <dbReference type="Google" id="ProtNLM"/>
    </source>
</evidence>
<evidence type="ECO:0000256" key="8">
    <source>
        <dbReference type="ARBA" id="ARBA00023004"/>
    </source>
</evidence>
<keyword evidence="9" id="KW-0503">Monooxygenase</keyword>
<dbReference type="InterPro" id="IPR001128">
    <property type="entry name" value="Cyt_P450"/>
</dbReference>
<organism evidence="12 13">
    <name type="scientific">Stylosanthes scabra</name>
    <dbReference type="NCBI Taxonomy" id="79078"/>
    <lineage>
        <taxon>Eukaryota</taxon>
        <taxon>Viridiplantae</taxon>
        <taxon>Streptophyta</taxon>
        <taxon>Embryophyta</taxon>
        <taxon>Tracheophyta</taxon>
        <taxon>Spermatophyta</taxon>
        <taxon>Magnoliopsida</taxon>
        <taxon>eudicotyledons</taxon>
        <taxon>Gunneridae</taxon>
        <taxon>Pentapetalae</taxon>
        <taxon>rosids</taxon>
        <taxon>fabids</taxon>
        <taxon>Fabales</taxon>
        <taxon>Fabaceae</taxon>
        <taxon>Papilionoideae</taxon>
        <taxon>50 kb inversion clade</taxon>
        <taxon>dalbergioids sensu lato</taxon>
        <taxon>Dalbergieae</taxon>
        <taxon>Pterocarpus clade</taxon>
        <taxon>Stylosanthes</taxon>
    </lineage>
</organism>
<evidence type="ECO:0000256" key="2">
    <source>
        <dbReference type="ARBA" id="ARBA00010617"/>
    </source>
</evidence>
<keyword evidence="10 11" id="KW-0472">Membrane</keyword>
<name>A0ABU6UNG2_9FABA</name>
<gene>
    <name evidence="12" type="ORF">PIB30_074270</name>
</gene>
<evidence type="ECO:0000256" key="11">
    <source>
        <dbReference type="SAM" id="Phobius"/>
    </source>
</evidence>
<protein>
    <recommendedName>
        <fullName evidence="14">Cytochrome P450</fullName>
    </recommendedName>
</protein>
<dbReference type="PANTHER" id="PTHR24282">
    <property type="entry name" value="CYTOCHROME P450 FAMILY MEMBER"/>
    <property type="match status" value="1"/>
</dbReference>
<keyword evidence="5" id="KW-0479">Metal-binding</keyword>
<evidence type="ECO:0000256" key="6">
    <source>
        <dbReference type="ARBA" id="ARBA00022989"/>
    </source>
</evidence>
<evidence type="ECO:0000256" key="3">
    <source>
        <dbReference type="ARBA" id="ARBA00022617"/>
    </source>
</evidence>
<keyword evidence="8" id="KW-0408">Iron</keyword>
<keyword evidence="3" id="KW-0349">Heme</keyword>
<evidence type="ECO:0000256" key="5">
    <source>
        <dbReference type="ARBA" id="ARBA00022723"/>
    </source>
</evidence>
<accession>A0ABU6UNG2</accession>
<keyword evidence="7" id="KW-0560">Oxidoreductase</keyword>
<dbReference type="InterPro" id="IPR050665">
    <property type="entry name" value="Cytochrome_P450_Monooxygen"/>
</dbReference>
<evidence type="ECO:0000256" key="1">
    <source>
        <dbReference type="ARBA" id="ARBA00004167"/>
    </source>
</evidence>
<comment type="caution">
    <text evidence="12">The sequence shown here is derived from an EMBL/GenBank/DDBJ whole genome shotgun (WGS) entry which is preliminary data.</text>
</comment>
<evidence type="ECO:0000256" key="9">
    <source>
        <dbReference type="ARBA" id="ARBA00023033"/>
    </source>
</evidence>
<dbReference type="EMBL" id="JASCZI010121748">
    <property type="protein sequence ID" value="MED6162842.1"/>
    <property type="molecule type" value="Genomic_DNA"/>
</dbReference>
<dbReference type="InterPro" id="IPR036396">
    <property type="entry name" value="Cyt_P450_sf"/>
</dbReference>
<evidence type="ECO:0000313" key="12">
    <source>
        <dbReference type="EMBL" id="MED6162842.1"/>
    </source>
</evidence>
<dbReference type="Gene3D" id="1.10.630.10">
    <property type="entry name" value="Cytochrome P450"/>
    <property type="match status" value="1"/>
</dbReference>
<keyword evidence="6 11" id="KW-1133">Transmembrane helix</keyword>
<dbReference type="Pfam" id="PF00067">
    <property type="entry name" value="p450"/>
    <property type="match status" value="1"/>
</dbReference>
<proteinExistence type="inferred from homology"/>
<evidence type="ECO:0000256" key="7">
    <source>
        <dbReference type="ARBA" id="ARBA00023002"/>
    </source>
</evidence>
<dbReference type="SUPFAM" id="SSF48264">
    <property type="entry name" value="Cytochrome P450"/>
    <property type="match status" value="1"/>
</dbReference>
<dbReference type="PANTHER" id="PTHR24282:SF148">
    <property type="entry name" value="CYTOCHROME P450 72A15-LIKE"/>
    <property type="match status" value="1"/>
</dbReference>
<keyword evidence="4 11" id="KW-0812">Transmembrane</keyword>
<keyword evidence="13" id="KW-1185">Reference proteome</keyword>
<comment type="similarity">
    <text evidence="2">Belongs to the cytochrome P450 family.</text>
</comment>
<feature type="transmembrane region" description="Helical" evidence="11">
    <location>
        <begin position="6"/>
        <end position="26"/>
    </location>
</feature>
<dbReference type="Proteomes" id="UP001341840">
    <property type="component" value="Unassembled WGS sequence"/>
</dbReference>
<reference evidence="12 13" key="1">
    <citation type="journal article" date="2023" name="Plants (Basel)">
        <title>Bridging the Gap: Combining Genomics and Transcriptomics Approaches to Understand Stylosanthes scabra, an Orphan Legume from the Brazilian Caatinga.</title>
        <authorList>
            <person name="Ferreira-Neto J.R.C."/>
            <person name="da Silva M.D."/>
            <person name="Binneck E."/>
            <person name="de Melo N.F."/>
            <person name="da Silva R.H."/>
            <person name="de Melo A.L.T.M."/>
            <person name="Pandolfi V."/>
            <person name="Bustamante F.O."/>
            <person name="Brasileiro-Vidal A.C."/>
            <person name="Benko-Iseppon A.M."/>
        </authorList>
    </citation>
    <scope>NUCLEOTIDE SEQUENCE [LARGE SCALE GENOMIC DNA]</scope>
    <source>
        <tissue evidence="12">Leaves</tissue>
    </source>
</reference>
<evidence type="ECO:0000256" key="10">
    <source>
        <dbReference type="ARBA" id="ARBA00023136"/>
    </source>
</evidence>